<evidence type="ECO:0000313" key="2">
    <source>
        <dbReference type="EMBL" id="MST95860.1"/>
    </source>
</evidence>
<sequence>MSSKEIEIKRFMAQKLEEGESLSDIQKLVNEAFGTRMTFMDIRILASELEDVDWGALDPAPAPAPEKKEPAEGEASAPAAGDGGTVVEISKLVRPGTALSGTVRFRNGATADWYVDSYGRLGIENLQGENPGEEDVRDFQTELQKQLGR</sequence>
<feature type="region of interest" description="Disordered" evidence="1">
    <location>
        <begin position="55"/>
        <end position="84"/>
    </location>
</feature>
<organism evidence="2 3">
    <name type="scientific">Victivallis lenta</name>
    <dbReference type="NCBI Taxonomy" id="2606640"/>
    <lineage>
        <taxon>Bacteria</taxon>
        <taxon>Pseudomonadati</taxon>
        <taxon>Lentisphaerota</taxon>
        <taxon>Lentisphaeria</taxon>
        <taxon>Victivallales</taxon>
        <taxon>Victivallaceae</taxon>
        <taxon>Victivallis</taxon>
    </lineage>
</organism>
<gene>
    <name evidence="2" type="ORF">FYJ85_02225</name>
</gene>
<reference evidence="2 3" key="1">
    <citation type="submission" date="2019-08" db="EMBL/GenBank/DDBJ databases">
        <title>In-depth cultivation of the pig gut microbiome towards novel bacterial diversity and tailored functional studies.</title>
        <authorList>
            <person name="Wylensek D."/>
            <person name="Hitch T.C.A."/>
            <person name="Clavel T."/>
        </authorList>
    </citation>
    <scope>NUCLEOTIDE SEQUENCE [LARGE SCALE GENOMIC DNA]</scope>
    <source>
        <strain evidence="2 3">BBE-744-WT-12</strain>
    </source>
</reference>
<accession>A0A844FX73</accession>
<dbReference type="RefSeq" id="WP_106055018.1">
    <property type="nucleotide sequence ID" value="NZ_CALXOB010000031.1"/>
</dbReference>
<keyword evidence="3" id="KW-1185">Reference proteome</keyword>
<comment type="caution">
    <text evidence="2">The sequence shown here is derived from an EMBL/GenBank/DDBJ whole genome shotgun (WGS) entry which is preliminary data.</text>
</comment>
<protein>
    <submittedName>
        <fullName evidence="2">Uncharacterized protein</fullName>
    </submittedName>
</protein>
<proteinExistence type="predicted"/>
<dbReference type="Proteomes" id="UP000435649">
    <property type="component" value="Unassembled WGS sequence"/>
</dbReference>
<dbReference type="AlphaFoldDB" id="A0A844FX73"/>
<name>A0A844FX73_9BACT</name>
<feature type="region of interest" description="Disordered" evidence="1">
    <location>
        <begin position="125"/>
        <end position="149"/>
    </location>
</feature>
<evidence type="ECO:0000256" key="1">
    <source>
        <dbReference type="SAM" id="MobiDB-lite"/>
    </source>
</evidence>
<dbReference type="EMBL" id="VUNS01000002">
    <property type="protein sequence ID" value="MST95860.1"/>
    <property type="molecule type" value="Genomic_DNA"/>
</dbReference>
<evidence type="ECO:0000313" key="3">
    <source>
        <dbReference type="Proteomes" id="UP000435649"/>
    </source>
</evidence>